<evidence type="ECO:0000256" key="2">
    <source>
        <dbReference type="ARBA" id="ARBA00022695"/>
    </source>
</evidence>
<keyword evidence="7" id="KW-1185">Reference proteome</keyword>
<dbReference type="PANTHER" id="PTHR10535">
    <property type="entry name" value="DNA-DIRECTED RNA POLYMERASES I, II, AND III SUBUNIT RPABC1"/>
    <property type="match status" value="1"/>
</dbReference>
<dbReference type="GO" id="GO:0006366">
    <property type="term" value="P:transcription by RNA polymerase II"/>
    <property type="evidence" value="ECO:0007669"/>
    <property type="project" value="TreeGrafter"/>
</dbReference>
<sequence>MIAQRALDHELVPKAELVPMDEAKAILKKLNVAPWQLPWIRAQDPLIKALGAKPGSVVRIYRKSPTAGEIIFYRIVVSG</sequence>
<evidence type="ECO:0000313" key="7">
    <source>
        <dbReference type="Proteomes" id="UP000610960"/>
    </source>
</evidence>
<dbReference type="GO" id="GO:0005737">
    <property type="term" value="C:cytoplasm"/>
    <property type="evidence" value="ECO:0007669"/>
    <property type="project" value="UniProtKB-SubCell"/>
</dbReference>
<keyword evidence="2 4" id="KW-0548">Nucleotidyltransferase</keyword>
<dbReference type="GO" id="GO:0003899">
    <property type="term" value="F:DNA-directed RNA polymerase activity"/>
    <property type="evidence" value="ECO:0007669"/>
    <property type="project" value="UniProtKB-UniRule"/>
</dbReference>
<dbReference type="NCBIfam" id="NF007129">
    <property type="entry name" value="PRK09570.1"/>
    <property type="match status" value="1"/>
</dbReference>
<keyword evidence="4" id="KW-0808">Transferase</keyword>
<keyword evidence="1 4" id="KW-0240">DNA-directed RNA polymerase</keyword>
<evidence type="ECO:0000256" key="3">
    <source>
        <dbReference type="ARBA" id="ARBA00023163"/>
    </source>
</evidence>
<evidence type="ECO:0000256" key="4">
    <source>
        <dbReference type="HAMAP-Rule" id="MF_00025"/>
    </source>
</evidence>
<proteinExistence type="inferred from homology"/>
<comment type="catalytic activity">
    <reaction evidence="4">
        <text>RNA(n) + a ribonucleoside 5'-triphosphate = RNA(n+1) + diphosphate</text>
        <dbReference type="Rhea" id="RHEA:21248"/>
        <dbReference type="Rhea" id="RHEA-COMP:14527"/>
        <dbReference type="Rhea" id="RHEA-COMP:17342"/>
        <dbReference type="ChEBI" id="CHEBI:33019"/>
        <dbReference type="ChEBI" id="CHEBI:61557"/>
        <dbReference type="ChEBI" id="CHEBI:140395"/>
        <dbReference type="EC" id="2.7.7.6"/>
    </reaction>
</comment>
<name>A0A830GUS9_9CREN</name>
<comment type="subunit">
    <text evidence="4">Part of the RNA polymerase complex.</text>
</comment>
<dbReference type="EC" id="2.7.7.6" evidence="4"/>
<dbReference type="HAMAP" id="MF_00025">
    <property type="entry name" value="RNApol_Rpo5_RPB5"/>
    <property type="match status" value="1"/>
</dbReference>
<dbReference type="GO" id="GO:0000428">
    <property type="term" value="C:DNA-directed RNA polymerase complex"/>
    <property type="evidence" value="ECO:0007669"/>
    <property type="project" value="UniProtKB-KW"/>
</dbReference>
<dbReference type="Gene3D" id="3.90.940.20">
    <property type="entry name" value="RPB5-like RNA polymerase subunit"/>
    <property type="match status" value="1"/>
</dbReference>
<dbReference type="InterPro" id="IPR000783">
    <property type="entry name" value="RNA_pol_subH/Rpb5_C"/>
</dbReference>
<reference evidence="6" key="1">
    <citation type="journal article" date="2014" name="Int. J. Syst. Evol. Microbiol.">
        <title>Complete genome sequence of Corynebacterium casei LMG S-19264T (=DSM 44701T), isolated from a smear-ripened cheese.</title>
        <authorList>
            <consortium name="US DOE Joint Genome Institute (JGI-PGF)"/>
            <person name="Walter F."/>
            <person name="Albersmeier A."/>
            <person name="Kalinowski J."/>
            <person name="Ruckert C."/>
        </authorList>
    </citation>
    <scope>NUCLEOTIDE SEQUENCE</scope>
    <source>
        <strain evidence="6">JCM 10088</strain>
    </source>
</reference>
<organism evidence="6 7">
    <name type="scientific">Thermocladium modestius</name>
    <dbReference type="NCBI Taxonomy" id="62609"/>
    <lineage>
        <taxon>Archaea</taxon>
        <taxon>Thermoproteota</taxon>
        <taxon>Thermoprotei</taxon>
        <taxon>Thermoproteales</taxon>
        <taxon>Thermoproteaceae</taxon>
        <taxon>Thermocladium</taxon>
    </lineage>
</organism>
<dbReference type="Proteomes" id="UP000610960">
    <property type="component" value="Unassembled WGS sequence"/>
</dbReference>
<evidence type="ECO:0000313" key="6">
    <source>
        <dbReference type="EMBL" id="GGP21171.1"/>
    </source>
</evidence>
<dbReference type="GO" id="GO:0003677">
    <property type="term" value="F:DNA binding"/>
    <property type="evidence" value="ECO:0007669"/>
    <property type="project" value="InterPro"/>
</dbReference>
<dbReference type="GO" id="GO:0042797">
    <property type="term" value="P:tRNA transcription by RNA polymerase III"/>
    <property type="evidence" value="ECO:0007669"/>
    <property type="project" value="TreeGrafter"/>
</dbReference>
<gene>
    <name evidence="4" type="primary">rpo5</name>
    <name evidence="4" type="synonym">rpoH</name>
    <name evidence="6" type="ORF">GCM10007981_11900</name>
</gene>
<accession>A0A830GUS9</accession>
<feature type="domain" description="RNA polymerase subunit H/Rpb5 C-terminal" evidence="5">
    <location>
        <begin position="7"/>
        <end position="76"/>
    </location>
</feature>
<comment type="function">
    <text evidence="4">DNA-dependent RNA polymerase (RNAP) catalyzes the transcription of DNA into RNA using the four ribonucleoside triphosphates as substrates.</text>
</comment>
<protein>
    <recommendedName>
        <fullName evidence="4">DNA-directed RNA polymerase subunit Rpo5</fullName>
        <ecNumber evidence="4">2.7.7.6</ecNumber>
    </recommendedName>
    <alternativeName>
        <fullName evidence="4">DNA-directed RNA polymerase subunit H</fullName>
    </alternativeName>
</protein>
<keyword evidence="3 4" id="KW-0804">Transcription</keyword>
<comment type="subcellular location">
    <subcellularLocation>
        <location evidence="4">Cytoplasm</location>
    </subcellularLocation>
</comment>
<dbReference type="InterPro" id="IPR035913">
    <property type="entry name" value="RPB5-like_sf"/>
</dbReference>
<dbReference type="AlphaFoldDB" id="A0A830GUS9"/>
<dbReference type="SUPFAM" id="SSF55287">
    <property type="entry name" value="RPB5-like RNA polymerase subunit"/>
    <property type="match status" value="1"/>
</dbReference>
<comment type="caution">
    <text evidence="6">The sequence shown here is derived from an EMBL/GenBank/DDBJ whole genome shotgun (WGS) entry which is preliminary data.</text>
</comment>
<dbReference type="Pfam" id="PF01191">
    <property type="entry name" value="RNA_pol_Rpb5_C"/>
    <property type="match status" value="1"/>
</dbReference>
<evidence type="ECO:0000259" key="5">
    <source>
        <dbReference type="Pfam" id="PF01191"/>
    </source>
</evidence>
<evidence type="ECO:0000256" key="1">
    <source>
        <dbReference type="ARBA" id="ARBA00022478"/>
    </source>
</evidence>
<dbReference type="PANTHER" id="PTHR10535:SF0">
    <property type="entry name" value="DNA-DIRECTED RNA POLYMERASES I, II, AND III SUBUNIT RPABC1"/>
    <property type="match status" value="1"/>
</dbReference>
<reference evidence="6" key="2">
    <citation type="submission" date="2020-09" db="EMBL/GenBank/DDBJ databases">
        <authorList>
            <person name="Sun Q."/>
            <person name="Ohkuma M."/>
        </authorList>
    </citation>
    <scope>NUCLEOTIDE SEQUENCE</scope>
    <source>
        <strain evidence="6">JCM 10088</strain>
    </source>
</reference>
<keyword evidence="4" id="KW-0963">Cytoplasm</keyword>
<dbReference type="EMBL" id="BMNL01000003">
    <property type="protein sequence ID" value="GGP21171.1"/>
    <property type="molecule type" value="Genomic_DNA"/>
</dbReference>
<dbReference type="InterPro" id="IPR014381">
    <property type="entry name" value="Arch_Rpo5/euc_Rpb5"/>
</dbReference>
<comment type="similarity">
    <text evidence="4">Belongs to the archaeal Rpo5/eukaryotic RPB5 RNA polymerase subunit family.</text>
</comment>
<dbReference type="GO" id="GO:0006362">
    <property type="term" value="P:transcription elongation by RNA polymerase I"/>
    <property type="evidence" value="ECO:0007669"/>
    <property type="project" value="TreeGrafter"/>
</dbReference>